<evidence type="ECO:0000256" key="1">
    <source>
        <dbReference type="ARBA" id="ARBA00001946"/>
    </source>
</evidence>
<organism evidence="4 5">
    <name type="scientific">Paenibacillus albilobatus</name>
    <dbReference type="NCBI Taxonomy" id="2716884"/>
    <lineage>
        <taxon>Bacteria</taxon>
        <taxon>Bacillati</taxon>
        <taxon>Bacillota</taxon>
        <taxon>Bacilli</taxon>
        <taxon>Bacillales</taxon>
        <taxon>Paenibacillaceae</taxon>
        <taxon>Paenibacillus</taxon>
    </lineage>
</organism>
<dbReference type="PROSITE" id="PS51462">
    <property type="entry name" value="NUDIX"/>
    <property type="match status" value="1"/>
</dbReference>
<dbReference type="CDD" id="cd18880">
    <property type="entry name" value="NUDIX_ADPRase"/>
    <property type="match status" value="1"/>
</dbReference>
<dbReference type="InterPro" id="IPR000086">
    <property type="entry name" value="NUDIX_hydrolase_dom"/>
</dbReference>
<protein>
    <submittedName>
        <fullName evidence="4">DNA mismatch repair protein MutT</fullName>
    </submittedName>
</protein>
<dbReference type="Pfam" id="PF00293">
    <property type="entry name" value="NUDIX"/>
    <property type="match status" value="1"/>
</dbReference>
<dbReference type="PANTHER" id="PTHR43046">
    <property type="entry name" value="GDP-MANNOSE MANNOSYL HYDROLASE"/>
    <property type="match status" value="1"/>
</dbReference>
<dbReference type="Proteomes" id="UP000679779">
    <property type="component" value="Unassembled WGS sequence"/>
</dbReference>
<evidence type="ECO:0000256" key="2">
    <source>
        <dbReference type="ARBA" id="ARBA00022801"/>
    </source>
</evidence>
<dbReference type="Gene3D" id="3.90.79.10">
    <property type="entry name" value="Nucleoside Triphosphate Pyrophosphohydrolase"/>
    <property type="match status" value="1"/>
</dbReference>
<dbReference type="PANTHER" id="PTHR43046:SF14">
    <property type="entry name" value="MUTT_NUDIX FAMILY PROTEIN"/>
    <property type="match status" value="1"/>
</dbReference>
<dbReference type="RefSeq" id="WP_160044766.1">
    <property type="nucleotide sequence ID" value="NZ_BORQ01000002.1"/>
</dbReference>
<dbReference type="SUPFAM" id="SSF55811">
    <property type="entry name" value="Nudix"/>
    <property type="match status" value="1"/>
</dbReference>
<keyword evidence="5" id="KW-1185">Reference proteome</keyword>
<keyword evidence="2" id="KW-0378">Hydrolase</keyword>
<comment type="caution">
    <text evidence="4">The sequence shown here is derived from an EMBL/GenBank/DDBJ whole genome shotgun (WGS) entry which is preliminary data.</text>
</comment>
<accession>A0A919XID0</accession>
<evidence type="ECO:0000259" key="3">
    <source>
        <dbReference type="PROSITE" id="PS51462"/>
    </source>
</evidence>
<feature type="domain" description="Nudix hydrolase" evidence="3">
    <location>
        <begin position="3"/>
        <end position="142"/>
    </location>
</feature>
<comment type="cofactor">
    <cofactor evidence="1">
        <name>Mg(2+)</name>
        <dbReference type="ChEBI" id="CHEBI:18420"/>
    </cofactor>
</comment>
<dbReference type="GO" id="GO:0016787">
    <property type="term" value="F:hydrolase activity"/>
    <property type="evidence" value="ECO:0007669"/>
    <property type="project" value="UniProtKB-KW"/>
</dbReference>
<evidence type="ECO:0000313" key="4">
    <source>
        <dbReference type="EMBL" id="GIO31297.1"/>
    </source>
</evidence>
<sequence>MKPIRNSAKAIIVRENKILLTKNRDDFGFYYLFPGGGQDPGEQLRDAVYRECIEELGAGVEVHDLVYIREYIGKNHEFAKWDSDIHQVEFYFNCSLLSETTAFLNGTNPDQDQIGAEWVELDHLEEIRIYPQALTKMIRQKESSIRYLGDVN</sequence>
<gene>
    <name evidence="4" type="ORF">J2TS6_24380</name>
</gene>
<reference evidence="4" key="1">
    <citation type="submission" date="2021-03" db="EMBL/GenBank/DDBJ databases">
        <title>Antimicrobial resistance genes in bacteria isolated from Japanese honey, and their potential for conferring macrolide and lincosamide resistance in the American foulbrood pathogen Paenibacillus larvae.</title>
        <authorList>
            <person name="Okamoto M."/>
            <person name="Kumagai M."/>
            <person name="Kanamori H."/>
            <person name="Takamatsu D."/>
        </authorList>
    </citation>
    <scope>NUCLEOTIDE SEQUENCE</scope>
    <source>
        <strain evidence="4">J2TS6</strain>
    </source>
</reference>
<evidence type="ECO:0000313" key="5">
    <source>
        <dbReference type="Proteomes" id="UP000679779"/>
    </source>
</evidence>
<dbReference type="AlphaFoldDB" id="A0A919XID0"/>
<name>A0A919XID0_9BACL</name>
<proteinExistence type="predicted"/>
<dbReference type="InterPro" id="IPR015797">
    <property type="entry name" value="NUDIX_hydrolase-like_dom_sf"/>
</dbReference>
<dbReference type="EMBL" id="BORQ01000002">
    <property type="protein sequence ID" value="GIO31297.1"/>
    <property type="molecule type" value="Genomic_DNA"/>
</dbReference>